<evidence type="ECO:0000313" key="9">
    <source>
        <dbReference type="Proteomes" id="UP001279410"/>
    </source>
</evidence>
<evidence type="ECO:0000256" key="1">
    <source>
        <dbReference type="ARBA" id="ARBA00001968"/>
    </source>
</evidence>
<dbReference type="InterPro" id="IPR027806">
    <property type="entry name" value="HARBI1_dom"/>
</dbReference>
<dbReference type="Pfam" id="PF13613">
    <property type="entry name" value="HTH_Tnp_4"/>
    <property type="match status" value="1"/>
</dbReference>
<organism evidence="8 9">
    <name type="scientific">Lates japonicus</name>
    <name type="common">Japanese lates</name>
    <dbReference type="NCBI Taxonomy" id="270547"/>
    <lineage>
        <taxon>Eukaryota</taxon>
        <taxon>Metazoa</taxon>
        <taxon>Chordata</taxon>
        <taxon>Craniata</taxon>
        <taxon>Vertebrata</taxon>
        <taxon>Euteleostomi</taxon>
        <taxon>Actinopterygii</taxon>
        <taxon>Neopterygii</taxon>
        <taxon>Teleostei</taxon>
        <taxon>Neoteleostei</taxon>
        <taxon>Acanthomorphata</taxon>
        <taxon>Carangaria</taxon>
        <taxon>Carangaria incertae sedis</taxon>
        <taxon>Centropomidae</taxon>
        <taxon>Lates</taxon>
    </lineage>
</organism>
<feature type="domain" description="THAP-type" evidence="7">
    <location>
        <begin position="16"/>
        <end position="98"/>
    </location>
</feature>
<evidence type="ECO:0000259" key="7">
    <source>
        <dbReference type="PROSITE" id="PS50950"/>
    </source>
</evidence>
<reference evidence="8" key="1">
    <citation type="submission" date="2022-08" db="EMBL/GenBank/DDBJ databases">
        <title>Genome sequencing of akame (Lates japonicus).</title>
        <authorList>
            <person name="Hashiguchi Y."/>
            <person name="Takahashi H."/>
        </authorList>
    </citation>
    <scope>NUCLEOTIDE SEQUENCE</scope>
    <source>
        <strain evidence="8">Kochi</strain>
    </source>
</reference>
<dbReference type="PANTHER" id="PTHR23080:SF133">
    <property type="entry name" value="SI:CH211-262I1.5-RELATED"/>
    <property type="match status" value="1"/>
</dbReference>
<protein>
    <recommendedName>
        <fullName evidence="7">THAP-type domain-containing protein</fullName>
    </recommendedName>
</protein>
<keyword evidence="5 6" id="KW-0238">DNA-binding</keyword>
<dbReference type="PANTHER" id="PTHR23080">
    <property type="entry name" value="THAP DOMAIN PROTEIN"/>
    <property type="match status" value="1"/>
</dbReference>
<dbReference type="EMBL" id="BRZM01000012">
    <property type="protein sequence ID" value="GLD51988.1"/>
    <property type="molecule type" value="Genomic_DNA"/>
</dbReference>
<dbReference type="SMART" id="SM00692">
    <property type="entry name" value="DM3"/>
    <property type="match status" value="1"/>
</dbReference>
<proteinExistence type="predicted"/>
<accession>A0AAD3MCQ1</accession>
<evidence type="ECO:0000256" key="6">
    <source>
        <dbReference type="PROSITE-ProRule" id="PRU00309"/>
    </source>
</evidence>
<dbReference type="SUPFAM" id="SSF109709">
    <property type="entry name" value="KorB DNA-binding domain-like"/>
    <property type="match status" value="1"/>
</dbReference>
<evidence type="ECO:0000256" key="4">
    <source>
        <dbReference type="ARBA" id="ARBA00022833"/>
    </source>
</evidence>
<dbReference type="Pfam" id="PF05485">
    <property type="entry name" value="THAP"/>
    <property type="match status" value="1"/>
</dbReference>
<sequence>MSLKRSFKLQRTESATAEHCCVPFCQASGKYNKVLSFHTFPSDKETRQKWFVAIRRENFTVGHHTRVCSRQFKSDDVREPLSLGGRRLLERGAVPSLFEWNNYSSVPPTRAEVRPTETDTVGGKANANAAVRDHDYASVPDPAVVDLALEENATLKEVILKLRKRVEKLAVKQRFGIHRFTGSDRDIRLFTRFASYDHLMRFWALIEPSLPLMVSVTNAQRGTFSEPSTTATHSLQPIDEMFLFLNYLALGSEQQDLAERYGIQQSAVRQIITMWSNFLYIVLGSVKIWIPEEKIMEHLPAEFKDYANTTVILVSTELRCQCPSSALLKSEVSHCTFKGLIGFAPHGAVTFISPLYAGCISEKQITRKSGILSLLRPGVAIMVDRGFPVDDLVLCKVYRPTFFSGRSQMSACEVRETQDIARLRYLSAATGSILGPSYVKSDGSASGVFARFSRSPGVDLDKFARSYMMLSVNGSTTGRGPSLRCSRGRGGGERASGVVGFSGSLLVVM</sequence>
<keyword evidence="9" id="KW-1185">Reference proteome</keyword>
<dbReference type="AlphaFoldDB" id="A0AAD3MCQ1"/>
<evidence type="ECO:0000256" key="5">
    <source>
        <dbReference type="ARBA" id="ARBA00023125"/>
    </source>
</evidence>
<evidence type="ECO:0000256" key="3">
    <source>
        <dbReference type="ARBA" id="ARBA00022771"/>
    </source>
</evidence>
<dbReference type="InterPro" id="IPR038441">
    <property type="entry name" value="THAP_Znf_sf"/>
</dbReference>
<dbReference type="SMART" id="SM00980">
    <property type="entry name" value="THAP"/>
    <property type="match status" value="1"/>
</dbReference>
<dbReference type="SUPFAM" id="SSF57716">
    <property type="entry name" value="Glucocorticoid receptor-like (DNA-binding domain)"/>
    <property type="match status" value="1"/>
</dbReference>
<gene>
    <name evidence="8" type="ORF">AKAME5_000495100</name>
</gene>
<dbReference type="GO" id="GO:0003677">
    <property type="term" value="F:DNA binding"/>
    <property type="evidence" value="ECO:0007669"/>
    <property type="project" value="UniProtKB-UniRule"/>
</dbReference>
<comment type="caution">
    <text evidence="8">The sequence shown here is derived from an EMBL/GenBank/DDBJ whole genome shotgun (WGS) entry which is preliminary data.</text>
</comment>
<dbReference type="Gene3D" id="6.20.210.20">
    <property type="entry name" value="THAP domain"/>
    <property type="match status" value="1"/>
</dbReference>
<dbReference type="GO" id="GO:0008270">
    <property type="term" value="F:zinc ion binding"/>
    <property type="evidence" value="ECO:0007669"/>
    <property type="project" value="UniProtKB-KW"/>
</dbReference>
<keyword evidence="4" id="KW-0862">Zinc</keyword>
<evidence type="ECO:0000256" key="2">
    <source>
        <dbReference type="ARBA" id="ARBA00022723"/>
    </source>
</evidence>
<dbReference type="Proteomes" id="UP001279410">
    <property type="component" value="Unassembled WGS sequence"/>
</dbReference>
<comment type="cofactor">
    <cofactor evidence="1">
        <name>a divalent metal cation</name>
        <dbReference type="ChEBI" id="CHEBI:60240"/>
    </cofactor>
</comment>
<dbReference type="PROSITE" id="PS50950">
    <property type="entry name" value="ZF_THAP"/>
    <property type="match status" value="1"/>
</dbReference>
<keyword evidence="2" id="KW-0479">Metal-binding</keyword>
<dbReference type="InterPro" id="IPR006612">
    <property type="entry name" value="THAP_Znf"/>
</dbReference>
<evidence type="ECO:0000313" key="8">
    <source>
        <dbReference type="EMBL" id="GLD51988.1"/>
    </source>
</evidence>
<dbReference type="InterPro" id="IPR027805">
    <property type="entry name" value="Transposase_HTH_dom"/>
</dbReference>
<name>A0AAD3MCQ1_LATJO</name>
<keyword evidence="3 6" id="KW-0863">Zinc-finger</keyword>
<dbReference type="Pfam" id="PF13359">
    <property type="entry name" value="DDE_Tnp_4"/>
    <property type="match status" value="1"/>
</dbReference>